<evidence type="ECO:0000313" key="1">
    <source>
        <dbReference type="EMBL" id="KAK0472733.1"/>
    </source>
</evidence>
<accession>A0AA39NWJ7</accession>
<dbReference type="EMBL" id="JAUEPR010000038">
    <property type="protein sequence ID" value="KAK0472733.1"/>
    <property type="molecule type" value="Genomic_DNA"/>
</dbReference>
<evidence type="ECO:0000313" key="2">
    <source>
        <dbReference type="Proteomes" id="UP001175227"/>
    </source>
</evidence>
<proteinExistence type="predicted"/>
<reference evidence="1" key="1">
    <citation type="submission" date="2023-06" db="EMBL/GenBank/DDBJ databases">
        <authorList>
            <consortium name="Lawrence Berkeley National Laboratory"/>
            <person name="Ahrendt S."/>
            <person name="Sahu N."/>
            <person name="Indic B."/>
            <person name="Wong-Bajracharya J."/>
            <person name="Merenyi Z."/>
            <person name="Ke H.-M."/>
            <person name="Monk M."/>
            <person name="Kocsube S."/>
            <person name="Drula E."/>
            <person name="Lipzen A."/>
            <person name="Balint B."/>
            <person name="Henrissat B."/>
            <person name="Andreopoulos B."/>
            <person name="Martin F.M."/>
            <person name="Harder C.B."/>
            <person name="Rigling D."/>
            <person name="Ford K.L."/>
            <person name="Foster G.D."/>
            <person name="Pangilinan J."/>
            <person name="Papanicolaou A."/>
            <person name="Barry K."/>
            <person name="LaButti K."/>
            <person name="Viragh M."/>
            <person name="Koriabine M."/>
            <person name="Yan M."/>
            <person name="Riley R."/>
            <person name="Champramary S."/>
            <person name="Plett K.L."/>
            <person name="Tsai I.J."/>
            <person name="Slot J."/>
            <person name="Sipos G."/>
            <person name="Plett J."/>
            <person name="Nagy L.G."/>
            <person name="Grigoriev I.V."/>
        </authorList>
    </citation>
    <scope>NUCLEOTIDE SEQUENCE</scope>
    <source>
        <strain evidence="1">ICMP 16352</strain>
    </source>
</reference>
<name>A0AA39NWJ7_9AGAR</name>
<sequence>MTTEISMGTTPASFPTPFISMRSEMNVGKHRTVGLRRDSFQSWEVALLHMDQLDQKGPRKALPVPRELWVGGFGGTMIQTNTSQLLAINLDQSTNKEAYGIPSFPELFTGMEPLRINMWCGRSNANLRGRGDAEHVEYRRTGDGDACVVARSGCVPDSRRRDEKDVERWFALGILGSSPQALCTGHIMCEPVESRIPCLRQARSVKLACRETFDPVLSQRDVYRQIAIVRMVNVSHAQESRVEYAFGLLVCKDGWRTWRLRNLFGSPGKIFGFHCSAVSMADANFGNWPINANEGLQATERDFDDEERDDPWYPGA</sequence>
<comment type="caution">
    <text evidence="1">The sequence shown here is derived from an EMBL/GenBank/DDBJ whole genome shotgun (WGS) entry which is preliminary data.</text>
</comment>
<keyword evidence="2" id="KW-1185">Reference proteome</keyword>
<dbReference type="Proteomes" id="UP001175227">
    <property type="component" value="Unassembled WGS sequence"/>
</dbReference>
<organism evidence="1 2">
    <name type="scientific">Armillaria novae-zelandiae</name>
    <dbReference type="NCBI Taxonomy" id="153914"/>
    <lineage>
        <taxon>Eukaryota</taxon>
        <taxon>Fungi</taxon>
        <taxon>Dikarya</taxon>
        <taxon>Basidiomycota</taxon>
        <taxon>Agaricomycotina</taxon>
        <taxon>Agaricomycetes</taxon>
        <taxon>Agaricomycetidae</taxon>
        <taxon>Agaricales</taxon>
        <taxon>Marasmiineae</taxon>
        <taxon>Physalacriaceae</taxon>
        <taxon>Armillaria</taxon>
    </lineage>
</organism>
<dbReference type="AlphaFoldDB" id="A0AA39NWJ7"/>
<gene>
    <name evidence="1" type="ORF">IW261DRAFT_1424086</name>
</gene>
<protein>
    <submittedName>
        <fullName evidence="1">Uncharacterized protein</fullName>
    </submittedName>
</protein>